<dbReference type="SUPFAM" id="SSF110069">
    <property type="entry name" value="ApaG-like"/>
    <property type="match status" value="1"/>
</dbReference>
<reference evidence="2 3" key="1">
    <citation type="journal article" date="2017" name="Gigascience">
        <title>Genome sequence of the small brown planthopper, Laodelphax striatellus.</title>
        <authorList>
            <person name="Zhu J."/>
            <person name="Jiang F."/>
            <person name="Wang X."/>
            <person name="Yang P."/>
            <person name="Bao Y."/>
            <person name="Zhao W."/>
            <person name="Wang W."/>
            <person name="Lu H."/>
            <person name="Wang Q."/>
            <person name="Cui N."/>
            <person name="Li J."/>
            <person name="Chen X."/>
            <person name="Luo L."/>
            <person name="Yu J."/>
            <person name="Kang L."/>
            <person name="Cui F."/>
        </authorList>
    </citation>
    <scope>NUCLEOTIDE SEQUENCE [LARGE SCALE GENOMIC DNA]</scope>
    <source>
        <strain evidence="2">Lst14</strain>
    </source>
</reference>
<dbReference type="PANTHER" id="PTHR14289:SF16">
    <property type="entry name" value="POLYMERASE DELTA-INTERACTING PROTEIN 2"/>
    <property type="match status" value="1"/>
</dbReference>
<dbReference type="GO" id="GO:0042645">
    <property type="term" value="C:mitochondrial nucleoid"/>
    <property type="evidence" value="ECO:0007669"/>
    <property type="project" value="TreeGrafter"/>
</dbReference>
<accession>A0A482WPR9</accession>
<dbReference type="Proteomes" id="UP000291343">
    <property type="component" value="Unassembled WGS sequence"/>
</dbReference>
<organism evidence="2 3">
    <name type="scientific">Laodelphax striatellus</name>
    <name type="common">Small brown planthopper</name>
    <name type="synonym">Delphax striatella</name>
    <dbReference type="NCBI Taxonomy" id="195883"/>
    <lineage>
        <taxon>Eukaryota</taxon>
        <taxon>Metazoa</taxon>
        <taxon>Ecdysozoa</taxon>
        <taxon>Arthropoda</taxon>
        <taxon>Hexapoda</taxon>
        <taxon>Insecta</taxon>
        <taxon>Pterygota</taxon>
        <taxon>Neoptera</taxon>
        <taxon>Paraneoptera</taxon>
        <taxon>Hemiptera</taxon>
        <taxon>Auchenorrhyncha</taxon>
        <taxon>Fulgoroidea</taxon>
        <taxon>Delphacidae</taxon>
        <taxon>Criomorphinae</taxon>
        <taxon>Laodelphax</taxon>
    </lineage>
</organism>
<comment type="caution">
    <text evidence="2">The sequence shown here is derived from an EMBL/GenBank/DDBJ whole genome shotgun (WGS) entry which is preliminary data.</text>
</comment>
<dbReference type="InParanoid" id="A0A482WPR9"/>
<dbReference type="PANTHER" id="PTHR14289">
    <property type="entry name" value="F-BOX ONLY PROTEIN 3"/>
    <property type="match status" value="1"/>
</dbReference>
<proteinExistence type="predicted"/>
<evidence type="ECO:0000313" key="3">
    <source>
        <dbReference type="Proteomes" id="UP000291343"/>
    </source>
</evidence>
<dbReference type="OrthoDB" id="10285503at2759"/>
<evidence type="ECO:0000259" key="1">
    <source>
        <dbReference type="PROSITE" id="PS51087"/>
    </source>
</evidence>
<feature type="domain" description="ApaG" evidence="1">
    <location>
        <begin position="192"/>
        <end position="315"/>
    </location>
</feature>
<name>A0A482WPR9_LAOST</name>
<protein>
    <recommendedName>
        <fullName evidence="1">ApaG domain-containing protein</fullName>
    </recommendedName>
</protein>
<dbReference type="SMR" id="A0A482WPR9"/>
<dbReference type="EMBL" id="QKKF02028090">
    <property type="protein sequence ID" value="RZF35534.1"/>
    <property type="molecule type" value="Genomic_DNA"/>
</dbReference>
<dbReference type="PROSITE" id="PS51087">
    <property type="entry name" value="APAG"/>
    <property type="match status" value="1"/>
</dbReference>
<dbReference type="AlphaFoldDB" id="A0A482WPR9"/>
<dbReference type="GO" id="GO:0070987">
    <property type="term" value="P:error-free translesion synthesis"/>
    <property type="evidence" value="ECO:0007669"/>
    <property type="project" value="TreeGrafter"/>
</dbReference>
<dbReference type="InterPro" id="IPR007474">
    <property type="entry name" value="ApaG_domain"/>
</dbReference>
<sequence length="324" mass="37075">MLKMLSTVARCTRRTHYPGSLNSWSLKRRRSSEANQVPRLQEVGVLEKPLQGQTYQTGQCVFNKALAYRGVVIMSWKANVVDSSHTSGIKSTDYYQLLMDQRDVIHERLIEATPKEPWPRGRFLLAGIDHVCHDDLVPYTPSGGFLPIVNVNARRLFKRNENDRARLVPKATLADWRTQHIPWLNSGQVHIETTRDALRVTATCFYTGRHRLVHRWRCSLRIDNLSPSDSYVIQGHEWDVFSPSGRRHVVKGISLPGNRTVLSPSARTVQHTFYLDITAPLALTWGFFIVSRYSHTEMFRCKIPAFPLESVLRTGVVDDLVKNT</sequence>
<dbReference type="STRING" id="195883.A0A482WPR9"/>
<evidence type="ECO:0000313" key="2">
    <source>
        <dbReference type="EMBL" id="RZF35534.1"/>
    </source>
</evidence>
<keyword evidence="3" id="KW-1185">Reference proteome</keyword>
<dbReference type="InterPro" id="IPR036767">
    <property type="entry name" value="ApaG_sf"/>
</dbReference>
<dbReference type="GO" id="GO:0005634">
    <property type="term" value="C:nucleus"/>
    <property type="evidence" value="ECO:0007669"/>
    <property type="project" value="TreeGrafter"/>
</dbReference>
<dbReference type="Gene3D" id="2.60.40.1470">
    <property type="entry name" value="ApaG domain"/>
    <property type="match status" value="1"/>
</dbReference>
<gene>
    <name evidence="2" type="ORF">LSTR_LSTR010225</name>
</gene>